<dbReference type="RefSeq" id="WP_218251846.1">
    <property type="nucleotide sequence ID" value="NZ_JABXWD010000083.1"/>
</dbReference>
<evidence type="ECO:0000313" key="1">
    <source>
        <dbReference type="EMBL" id="MBV6341217.1"/>
    </source>
</evidence>
<sequence length="54" mass="6458">MMENVHKLKGQPKPTCLIHKRFNRWCSQGCPFTAYCVMLVMPEFERKRAREDSK</sequence>
<evidence type="ECO:0008006" key="3">
    <source>
        <dbReference type="Google" id="ProtNLM"/>
    </source>
</evidence>
<evidence type="ECO:0000313" key="2">
    <source>
        <dbReference type="Proteomes" id="UP001196980"/>
    </source>
</evidence>
<accession>A0ABS6RX64</accession>
<comment type="caution">
    <text evidence="1">The sequence shown here is derived from an EMBL/GenBank/DDBJ whole genome shotgun (WGS) entry which is preliminary data.</text>
</comment>
<dbReference type="EMBL" id="JABXWD010000083">
    <property type="protein sequence ID" value="MBV6341217.1"/>
    <property type="molecule type" value="Genomic_DNA"/>
</dbReference>
<dbReference type="Proteomes" id="UP001196980">
    <property type="component" value="Unassembled WGS sequence"/>
</dbReference>
<organism evidence="1 2">
    <name type="scientific">Candidatus Magnetobacterium casense</name>
    <dbReference type="NCBI Taxonomy" id="1455061"/>
    <lineage>
        <taxon>Bacteria</taxon>
        <taxon>Pseudomonadati</taxon>
        <taxon>Nitrospirota</taxon>
        <taxon>Thermodesulfovibrionia</taxon>
        <taxon>Thermodesulfovibrionales</taxon>
        <taxon>Candidatus Magnetobacteriaceae</taxon>
        <taxon>Candidatus Magnetobacterium</taxon>
    </lineage>
</organism>
<protein>
    <recommendedName>
        <fullName evidence="3">Transposase</fullName>
    </recommendedName>
</protein>
<proteinExistence type="predicted"/>
<name>A0ABS6RX64_9BACT</name>
<gene>
    <name evidence="1" type="ORF">HWQ67_06425</name>
</gene>
<reference evidence="1 2" key="1">
    <citation type="journal article" date="2020" name="J Geophys Res Biogeosci">
        <title>Magnetotaxis as an Adaptation to Enable Bacterial Shuttling of Microbial Sulfur and Sulfur Cycling Across Aquatic Oxic#Anoxic Interfaces.</title>
        <authorList>
            <person name="Li J."/>
            <person name="Liu P."/>
            <person name="Wang J."/>
            <person name="Roberts A.P."/>
            <person name="Pan Y."/>
        </authorList>
    </citation>
    <scope>NUCLEOTIDE SEQUENCE [LARGE SCALE GENOMIC DNA]</scope>
    <source>
        <strain evidence="1 2">MYR-1_YQ</strain>
    </source>
</reference>
<keyword evidence="2" id="KW-1185">Reference proteome</keyword>